<evidence type="ECO:0000313" key="3">
    <source>
        <dbReference type="Proteomes" id="UP000823891"/>
    </source>
</evidence>
<reference evidence="2" key="2">
    <citation type="submission" date="2021-04" db="EMBL/GenBank/DDBJ databases">
        <authorList>
            <person name="Gilroy R."/>
        </authorList>
    </citation>
    <scope>NUCLEOTIDE SEQUENCE</scope>
    <source>
        <strain evidence="2">USAMLcec2-132</strain>
    </source>
</reference>
<reference evidence="2" key="1">
    <citation type="journal article" date="2021" name="PeerJ">
        <title>Extensive microbial diversity within the chicken gut microbiome revealed by metagenomics and culture.</title>
        <authorList>
            <person name="Gilroy R."/>
            <person name="Ravi A."/>
            <person name="Getino M."/>
            <person name="Pursley I."/>
            <person name="Horton D.L."/>
            <person name="Alikhan N.F."/>
            <person name="Baker D."/>
            <person name="Gharbi K."/>
            <person name="Hall N."/>
            <person name="Watson M."/>
            <person name="Adriaenssens E.M."/>
            <person name="Foster-Nyarko E."/>
            <person name="Jarju S."/>
            <person name="Secka A."/>
            <person name="Antonio M."/>
            <person name="Oren A."/>
            <person name="Chaudhuri R.R."/>
            <person name="La Ragione R."/>
            <person name="Hildebrand F."/>
            <person name="Pallen M.J."/>
        </authorList>
    </citation>
    <scope>NUCLEOTIDE SEQUENCE</scope>
    <source>
        <strain evidence="2">USAMLcec2-132</strain>
    </source>
</reference>
<organism evidence="2 3">
    <name type="scientific">Candidatus Eisenbergiella merdavium</name>
    <dbReference type="NCBI Taxonomy" id="2838551"/>
    <lineage>
        <taxon>Bacteria</taxon>
        <taxon>Bacillati</taxon>
        <taxon>Bacillota</taxon>
        <taxon>Clostridia</taxon>
        <taxon>Lachnospirales</taxon>
        <taxon>Lachnospiraceae</taxon>
        <taxon>Eisenbergiella</taxon>
    </lineage>
</organism>
<evidence type="ECO:0000256" key="1">
    <source>
        <dbReference type="SAM" id="MobiDB-lite"/>
    </source>
</evidence>
<name>A0A9D2NBK0_9FIRM</name>
<dbReference type="AlphaFoldDB" id="A0A9D2NBK0"/>
<dbReference type="EMBL" id="DWWS01000011">
    <property type="protein sequence ID" value="HJC22417.1"/>
    <property type="molecule type" value="Genomic_DNA"/>
</dbReference>
<feature type="region of interest" description="Disordered" evidence="1">
    <location>
        <begin position="1"/>
        <end position="25"/>
    </location>
</feature>
<proteinExistence type="predicted"/>
<protein>
    <submittedName>
        <fullName evidence="2">Uncharacterized protein</fullName>
    </submittedName>
</protein>
<gene>
    <name evidence="2" type="ORF">H9761_01775</name>
</gene>
<comment type="caution">
    <text evidence="2">The sequence shown here is derived from an EMBL/GenBank/DDBJ whole genome shotgun (WGS) entry which is preliminary data.</text>
</comment>
<sequence length="491" mass="58155">MDMQQNEEARESSDEEEKLPESLPEQFQKRYQEDENFSFLNNYFGSANIIFNTGTINGNLVQTQSDGSRETEDVLRLKKEDDFSHFYQRYRNSSVFSAMLVLAVLEIVPENEFSFLCRELEKHIPETSGQSGDPSWHRFDSINEILSILQAVRIPARLLQDNLEIPISCFTFSDPSFPSWIRREIWEDYFEIREAVTQWVLELKDEARLQGLLKKQITDGMISLAGINYSYAVEHFINSAGQSAKGRDISYLSGLLDGLLKTEHRARVEQLLCLWLKEEGYRWRIAYQIYDPKGSPEWTSLLCRRLEDTLQKDASCGSKDVRRWYYASRGYLMVPAHMNRNAAVLLVRILAERFRGARIFPEQEKVLLYYLILFREDCFFTNERNWRMVLIELCADREIRQQMTALLLLIWHNKKYRDILTDILQFHLSRLPGGEEWHYMQWFLKTLGFTGKKQDYDQLCHVLEQSRFIHRARILDWLEQLRAEKRKEKSK</sequence>
<accession>A0A9D2NBK0</accession>
<evidence type="ECO:0000313" key="2">
    <source>
        <dbReference type="EMBL" id="HJC22417.1"/>
    </source>
</evidence>
<dbReference type="Proteomes" id="UP000823891">
    <property type="component" value="Unassembled WGS sequence"/>
</dbReference>